<comment type="caution">
    <text evidence="12">The sequence shown here is derived from an EMBL/GenBank/DDBJ whole genome shotgun (WGS) entry which is preliminary data.</text>
</comment>
<feature type="transmembrane region" description="Helical" evidence="10">
    <location>
        <begin position="435"/>
        <end position="455"/>
    </location>
</feature>
<evidence type="ECO:0000256" key="9">
    <source>
        <dbReference type="SAM" id="MobiDB-lite"/>
    </source>
</evidence>
<dbReference type="AlphaFoldDB" id="A0A834W078"/>
<dbReference type="Gene3D" id="3.40.50.300">
    <property type="entry name" value="P-loop containing nucleotide triphosphate hydrolases"/>
    <property type="match status" value="1"/>
</dbReference>
<feature type="transmembrane region" description="Helical" evidence="10">
    <location>
        <begin position="401"/>
        <end position="423"/>
    </location>
</feature>
<evidence type="ECO:0000256" key="6">
    <source>
        <dbReference type="ARBA" id="ARBA00022840"/>
    </source>
</evidence>
<evidence type="ECO:0000256" key="3">
    <source>
        <dbReference type="ARBA" id="ARBA00022448"/>
    </source>
</evidence>
<dbReference type="InterPro" id="IPR052215">
    <property type="entry name" value="Plant_ABCG"/>
</dbReference>
<dbReference type="SMART" id="SM00382">
    <property type="entry name" value="AAA"/>
    <property type="match status" value="1"/>
</dbReference>
<comment type="similarity">
    <text evidence="2">Belongs to the ABC transporter superfamily. ABCG family. Eye pigment precursor importer (TC 3.A.1.204) subfamily.</text>
</comment>
<dbReference type="GO" id="GO:0005524">
    <property type="term" value="F:ATP binding"/>
    <property type="evidence" value="ECO:0007669"/>
    <property type="project" value="UniProtKB-KW"/>
</dbReference>
<dbReference type="InterPro" id="IPR043926">
    <property type="entry name" value="ABCG_dom"/>
</dbReference>
<evidence type="ECO:0000256" key="8">
    <source>
        <dbReference type="ARBA" id="ARBA00023136"/>
    </source>
</evidence>
<dbReference type="GO" id="GO:0016887">
    <property type="term" value="F:ATP hydrolysis activity"/>
    <property type="evidence" value="ECO:0007669"/>
    <property type="project" value="InterPro"/>
</dbReference>
<organism evidence="12 13">
    <name type="scientific">Senna tora</name>
    <dbReference type="NCBI Taxonomy" id="362788"/>
    <lineage>
        <taxon>Eukaryota</taxon>
        <taxon>Viridiplantae</taxon>
        <taxon>Streptophyta</taxon>
        <taxon>Embryophyta</taxon>
        <taxon>Tracheophyta</taxon>
        <taxon>Spermatophyta</taxon>
        <taxon>Magnoliopsida</taxon>
        <taxon>eudicotyledons</taxon>
        <taxon>Gunneridae</taxon>
        <taxon>Pentapetalae</taxon>
        <taxon>rosids</taxon>
        <taxon>fabids</taxon>
        <taxon>Fabales</taxon>
        <taxon>Fabaceae</taxon>
        <taxon>Caesalpinioideae</taxon>
        <taxon>Cassia clade</taxon>
        <taxon>Senna</taxon>
    </lineage>
</organism>
<evidence type="ECO:0000256" key="4">
    <source>
        <dbReference type="ARBA" id="ARBA00022692"/>
    </source>
</evidence>
<dbReference type="SUPFAM" id="SSF52540">
    <property type="entry name" value="P-loop containing nucleoside triphosphate hydrolases"/>
    <property type="match status" value="1"/>
</dbReference>
<dbReference type="PROSITE" id="PS00211">
    <property type="entry name" value="ABC_TRANSPORTER_1"/>
    <property type="match status" value="1"/>
</dbReference>
<dbReference type="EMBL" id="JAAIUW010000013">
    <property type="protein sequence ID" value="KAF7803750.1"/>
    <property type="molecule type" value="Genomic_DNA"/>
</dbReference>
<dbReference type="InterPro" id="IPR013525">
    <property type="entry name" value="ABC2_TM"/>
</dbReference>
<keyword evidence="5" id="KW-0547">Nucleotide-binding</keyword>
<dbReference type="Pfam" id="PF01061">
    <property type="entry name" value="ABC2_membrane"/>
    <property type="match status" value="1"/>
</dbReference>
<reference evidence="12" key="1">
    <citation type="submission" date="2020-09" db="EMBL/GenBank/DDBJ databases">
        <title>Genome-Enabled Discovery of Anthraquinone Biosynthesis in Senna tora.</title>
        <authorList>
            <person name="Kang S.-H."/>
            <person name="Pandey R.P."/>
            <person name="Lee C.-M."/>
            <person name="Sim J.-S."/>
            <person name="Jeong J.-T."/>
            <person name="Choi B.-S."/>
            <person name="Jung M."/>
            <person name="Ginzburg D."/>
            <person name="Zhao K."/>
            <person name="Won S.Y."/>
            <person name="Oh T.-J."/>
            <person name="Yu Y."/>
            <person name="Kim N.-H."/>
            <person name="Lee O.R."/>
            <person name="Lee T.-H."/>
            <person name="Bashyal P."/>
            <person name="Kim T.-S."/>
            <person name="Lee W.-H."/>
            <person name="Kawkins C."/>
            <person name="Kim C.-K."/>
            <person name="Kim J.S."/>
            <person name="Ahn B.O."/>
            <person name="Rhee S.Y."/>
            <person name="Sohng J.K."/>
        </authorList>
    </citation>
    <scope>NUCLEOTIDE SEQUENCE</scope>
    <source>
        <tissue evidence="12">Leaf</tissue>
    </source>
</reference>
<feature type="transmembrane region" description="Helical" evidence="10">
    <location>
        <begin position="475"/>
        <end position="499"/>
    </location>
</feature>
<keyword evidence="7 10" id="KW-1133">Transmembrane helix</keyword>
<dbReference type="PANTHER" id="PTHR48042">
    <property type="entry name" value="ABC TRANSPORTER G FAMILY MEMBER 11"/>
    <property type="match status" value="1"/>
</dbReference>
<dbReference type="Proteomes" id="UP000634136">
    <property type="component" value="Unassembled WGS sequence"/>
</dbReference>
<feature type="transmembrane region" description="Helical" evidence="10">
    <location>
        <begin position="631"/>
        <end position="649"/>
    </location>
</feature>
<protein>
    <submittedName>
        <fullName evidence="12">ABC transporter G family member 11-like</fullName>
    </submittedName>
</protein>
<dbReference type="PANTHER" id="PTHR48042:SF1">
    <property type="entry name" value="ABC TRANSPORTER G FAMILY MEMBER 11-LIKE"/>
    <property type="match status" value="1"/>
</dbReference>
<dbReference type="InterPro" id="IPR003593">
    <property type="entry name" value="AAA+_ATPase"/>
</dbReference>
<feature type="transmembrane region" description="Helical" evidence="10">
    <location>
        <begin position="539"/>
        <end position="562"/>
    </location>
</feature>
<feature type="region of interest" description="Disordered" evidence="9">
    <location>
        <begin position="1"/>
        <end position="22"/>
    </location>
</feature>
<comment type="subcellular location">
    <subcellularLocation>
        <location evidence="1">Membrane</location>
        <topology evidence="1">Multi-pass membrane protein</topology>
    </subcellularLocation>
</comment>
<feature type="transmembrane region" description="Helical" evidence="10">
    <location>
        <begin position="511"/>
        <end position="533"/>
    </location>
</feature>
<evidence type="ECO:0000313" key="13">
    <source>
        <dbReference type="Proteomes" id="UP000634136"/>
    </source>
</evidence>
<evidence type="ECO:0000256" key="7">
    <source>
        <dbReference type="ARBA" id="ARBA00022989"/>
    </source>
</evidence>
<dbReference type="GO" id="GO:0016020">
    <property type="term" value="C:membrane"/>
    <property type="evidence" value="ECO:0007669"/>
    <property type="project" value="UniProtKB-SubCell"/>
</dbReference>
<accession>A0A834W078</accession>
<sequence length="663" mass="73440">MMSCFLKGGDETHNGNWSSRKGQIRSMEEMNEVAIEVAEEEEEEEEKEGICLTWKDVCVTVSTAKEGSKPILQALTGYAKPGQLLAIMGPSGSGKSTLLDALAESADGYMHLGQGHALSAKAKQTGDILINGRKQALAYGTSAYLTQDDAILTTLTVGEAVYYSAQLQLPDSLSKSEKKERAEFTIREMGLQDAIHTRIKGISGGQKRRVSICIEILTRPSLLFLDEPTSGLDSAASYYVMSRIASLNEKDGIQRTIVASIHHPSTEVFQLFHNLCLLSSGQAVYFGPTAAANEFFASNGFPCPTLQNPSDHFVKTINKDFEQEDPEQGLSIGLATEEAIHILVKSYKSSPINHQVQKEVAKIGKRNSSAMEMKSHAPFFKQCIILTRRSSVNMYRDAGYYWLRLLIYGGLAISVGTIFYNIGSSSESIQVKGSMLMFVVTFLTFITIGGFPSFVEDMKVFGRERLNGHYGVTAYAIGHTFSSIPYLLLMSVIPGALVYYLTGLHPGGQHFLYFTCVLFVSVMLVESLMMIVASIVPNFLMGIITGSGILGVMMLNGGFYRLPGDLPKFFWRYPLYYISIHKYAYQGLFKNEFEDLTFTNNQVGAPRIISGKEMLRNSWQIEVDHSKWDDLSILVGMVVLYRILFLVIIKSIEKVKPVIAAFK</sequence>
<dbReference type="InterPro" id="IPR003439">
    <property type="entry name" value="ABC_transporter-like_ATP-bd"/>
</dbReference>
<evidence type="ECO:0000313" key="12">
    <source>
        <dbReference type="EMBL" id="KAF7803750.1"/>
    </source>
</evidence>
<evidence type="ECO:0000256" key="1">
    <source>
        <dbReference type="ARBA" id="ARBA00004141"/>
    </source>
</evidence>
<dbReference type="Pfam" id="PF00005">
    <property type="entry name" value="ABC_tran"/>
    <property type="match status" value="1"/>
</dbReference>
<name>A0A834W078_9FABA</name>
<dbReference type="OrthoDB" id="66620at2759"/>
<dbReference type="InterPro" id="IPR017871">
    <property type="entry name" value="ABC_transporter-like_CS"/>
</dbReference>
<evidence type="ECO:0000256" key="2">
    <source>
        <dbReference type="ARBA" id="ARBA00005814"/>
    </source>
</evidence>
<keyword evidence="13" id="KW-1185">Reference proteome</keyword>
<feature type="domain" description="ABC transporter" evidence="11">
    <location>
        <begin position="52"/>
        <end position="305"/>
    </location>
</feature>
<keyword evidence="3" id="KW-0813">Transport</keyword>
<keyword evidence="8 10" id="KW-0472">Membrane</keyword>
<gene>
    <name evidence="12" type="ORF">G2W53_042861</name>
</gene>
<keyword evidence="6" id="KW-0067">ATP-binding</keyword>
<dbReference type="InterPro" id="IPR027417">
    <property type="entry name" value="P-loop_NTPase"/>
</dbReference>
<evidence type="ECO:0000259" key="11">
    <source>
        <dbReference type="PROSITE" id="PS50893"/>
    </source>
</evidence>
<dbReference type="PROSITE" id="PS50893">
    <property type="entry name" value="ABC_TRANSPORTER_2"/>
    <property type="match status" value="1"/>
</dbReference>
<keyword evidence="4 10" id="KW-0812">Transmembrane</keyword>
<dbReference type="Pfam" id="PF19055">
    <property type="entry name" value="ABC2_membrane_7"/>
    <property type="match status" value="1"/>
</dbReference>
<proteinExistence type="inferred from homology"/>
<evidence type="ECO:0000256" key="10">
    <source>
        <dbReference type="SAM" id="Phobius"/>
    </source>
</evidence>
<dbReference type="GO" id="GO:0140359">
    <property type="term" value="F:ABC-type transporter activity"/>
    <property type="evidence" value="ECO:0007669"/>
    <property type="project" value="InterPro"/>
</dbReference>
<evidence type="ECO:0000256" key="5">
    <source>
        <dbReference type="ARBA" id="ARBA00022741"/>
    </source>
</evidence>